<proteinExistence type="predicted"/>
<accession>A0A5B7KH94</accession>
<evidence type="ECO:0000256" key="1">
    <source>
        <dbReference type="SAM" id="MobiDB-lite"/>
    </source>
</evidence>
<protein>
    <submittedName>
        <fullName evidence="2">Uncharacterized protein</fullName>
    </submittedName>
</protein>
<comment type="caution">
    <text evidence="2">The sequence shown here is derived from an EMBL/GenBank/DDBJ whole genome shotgun (WGS) entry which is preliminary data.</text>
</comment>
<feature type="compositionally biased region" description="Basic and acidic residues" evidence="1">
    <location>
        <begin position="58"/>
        <end position="67"/>
    </location>
</feature>
<dbReference type="Proteomes" id="UP000324222">
    <property type="component" value="Unassembled WGS sequence"/>
</dbReference>
<feature type="region of interest" description="Disordered" evidence="1">
    <location>
        <begin position="43"/>
        <end position="71"/>
    </location>
</feature>
<dbReference type="EMBL" id="VSRR010149868">
    <property type="protein sequence ID" value="MPD06186.1"/>
    <property type="molecule type" value="Genomic_DNA"/>
</dbReference>
<organism evidence="2 3">
    <name type="scientific">Portunus trituberculatus</name>
    <name type="common">Swimming crab</name>
    <name type="synonym">Neptunus trituberculatus</name>
    <dbReference type="NCBI Taxonomy" id="210409"/>
    <lineage>
        <taxon>Eukaryota</taxon>
        <taxon>Metazoa</taxon>
        <taxon>Ecdysozoa</taxon>
        <taxon>Arthropoda</taxon>
        <taxon>Crustacea</taxon>
        <taxon>Multicrustacea</taxon>
        <taxon>Malacostraca</taxon>
        <taxon>Eumalacostraca</taxon>
        <taxon>Eucarida</taxon>
        <taxon>Decapoda</taxon>
        <taxon>Pleocyemata</taxon>
        <taxon>Brachyura</taxon>
        <taxon>Eubrachyura</taxon>
        <taxon>Portunoidea</taxon>
        <taxon>Portunidae</taxon>
        <taxon>Portuninae</taxon>
        <taxon>Portunus</taxon>
    </lineage>
</organism>
<feature type="compositionally biased region" description="Basic residues" evidence="1">
    <location>
        <begin position="43"/>
        <end position="57"/>
    </location>
</feature>
<evidence type="ECO:0000313" key="3">
    <source>
        <dbReference type="Proteomes" id="UP000324222"/>
    </source>
</evidence>
<name>A0A5B7KH94_PORTR</name>
<reference evidence="2 3" key="1">
    <citation type="submission" date="2019-05" db="EMBL/GenBank/DDBJ databases">
        <title>Another draft genome of Portunus trituberculatus and its Hox gene families provides insights of decapod evolution.</title>
        <authorList>
            <person name="Jeong J.-H."/>
            <person name="Song I."/>
            <person name="Kim S."/>
            <person name="Choi T."/>
            <person name="Kim D."/>
            <person name="Ryu S."/>
            <person name="Kim W."/>
        </authorList>
    </citation>
    <scope>NUCLEOTIDE SEQUENCE [LARGE SCALE GENOMIC DNA]</scope>
    <source>
        <tissue evidence="2">Muscle</tissue>
    </source>
</reference>
<sequence>MSGGRYIFEARIQATTNFSLDITRSFLSSFGCYGETRRAITRKRTAAKVERRRRRRRQGEGGEDGRRAASFTSTPTIFHLISLTAEDNACISSHLAARGGGGMEE</sequence>
<dbReference type="AlphaFoldDB" id="A0A5B7KH94"/>
<gene>
    <name evidence="2" type="ORF">E2C01_101979</name>
</gene>
<evidence type="ECO:0000313" key="2">
    <source>
        <dbReference type="EMBL" id="MPD06186.1"/>
    </source>
</evidence>
<keyword evidence="3" id="KW-1185">Reference proteome</keyword>